<organism evidence="7 8">
    <name type="scientific">Galerina marginata (strain CBS 339.88)</name>
    <dbReference type="NCBI Taxonomy" id="685588"/>
    <lineage>
        <taxon>Eukaryota</taxon>
        <taxon>Fungi</taxon>
        <taxon>Dikarya</taxon>
        <taxon>Basidiomycota</taxon>
        <taxon>Agaricomycotina</taxon>
        <taxon>Agaricomycetes</taxon>
        <taxon>Agaricomycetidae</taxon>
        <taxon>Agaricales</taxon>
        <taxon>Agaricineae</taxon>
        <taxon>Strophariaceae</taxon>
        <taxon>Galerina</taxon>
    </lineage>
</organism>
<reference evidence="8" key="1">
    <citation type="journal article" date="2014" name="Proc. Natl. Acad. Sci. U.S.A.">
        <title>Extensive sampling of basidiomycete genomes demonstrates inadequacy of the white-rot/brown-rot paradigm for wood decay fungi.</title>
        <authorList>
            <person name="Riley R."/>
            <person name="Salamov A.A."/>
            <person name="Brown D.W."/>
            <person name="Nagy L.G."/>
            <person name="Floudas D."/>
            <person name="Held B.W."/>
            <person name="Levasseur A."/>
            <person name="Lombard V."/>
            <person name="Morin E."/>
            <person name="Otillar R."/>
            <person name="Lindquist E.A."/>
            <person name="Sun H."/>
            <person name="LaButti K.M."/>
            <person name="Schmutz J."/>
            <person name="Jabbour D."/>
            <person name="Luo H."/>
            <person name="Baker S.E."/>
            <person name="Pisabarro A.G."/>
            <person name="Walton J.D."/>
            <person name="Blanchette R.A."/>
            <person name="Henrissat B."/>
            <person name="Martin F."/>
            <person name="Cullen D."/>
            <person name="Hibbett D.S."/>
            <person name="Grigoriev I.V."/>
        </authorList>
    </citation>
    <scope>NUCLEOTIDE SEQUENCE [LARGE SCALE GENOMIC DNA]</scope>
    <source>
        <strain evidence="8">CBS 339.88</strain>
    </source>
</reference>
<dbReference type="Gene3D" id="4.10.1060.10">
    <property type="entry name" value="Zinc finger, RanBP2-type"/>
    <property type="match status" value="1"/>
</dbReference>
<dbReference type="STRING" id="685588.A0A067TBK9"/>
<evidence type="ECO:0000259" key="6">
    <source>
        <dbReference type="PROSITE" id="PS50199"/>
    </source>
</evidence>
<dbReference type="SMART" id="SM00547">
    <property type="entry name" value="ZnF_RBZ"/>
    <property type="match status" value="3"/>
</dbReference>
<name>A0A067TBK9_GALM3</name>
<evidence type="ECO:0000256" key="1">
    <source>
        <dbReference type="ARBA" id="ARBA00022723"/>
    </source>
</evidence>
<feature type="compositionally biased region" description="Basic and acidic residues" evidence="5">
    <location>
        <begin position="281"/>
        <end position="302"/>
    </location>
</feature>
<feature type="compositionally biased region" description="Low complexity" evidence="5">
    <location>
        <begin position="142"/>
        <end position="153"/>
    </location>
</feature>
<dbReference type="EMBL" id="KL142371">
    <property type="protein sequence ID" value="KDR80595.1"/>
    <property type="molecule type" value="Genomic_DNA"/>
</dbReference>
<dbReference type="GO" id="GO:0008270">
    <property type="term" value="F:zinc ion binding"/>
    <property type="evidence" value="ECO:0007669"/>
    <property type="project" value="UniProtKB-KW"/>
</dbReference>
<keyword evidence="8" id="KW-1185">Reference proteome</keyword>
<accession>A0A067TBK9</accession>
<feature type="compositionally biased region" description="Pro residues" evidence="5">
    <location>
        <begin position="483"/>
        <end position="496"/>
    </location>
</feature>
<gene>
    <name evidence="7" type="ORF">GALMADRAFT_207620</name>
</gene>
<keyword evidence="1" id="KW-0479">Metal-binding</keyword>
<dbReference type="PROSITE" id="PS50199">
    <property type="entry name" value="ZF_RANBP2_2"/>
    <property type="match status" value="1"/>
</dbReference>
<sequence>MHFSRPPLKPVEPINFRSQDPISSDPNSPRSPLSIGQMDTGTPENSGTFHFRFGSNSPSFTSPSPQTVTPSSSPKKKLARNPNGTYRWEGAGSAKHARPRNRYASPAFGVSPSKSERVILKDNSGLGETLSDSKRRKVGEESSTSSRLSASDSPNNPVPFPASSPTTPRTNGSTTRSTTSSPSRLRTPAKPTAPVVPSPLRQAWSDASSSSSRDDTQQGPPQPSKQTKTANYMAGLIKETTPPKKPDLSNPYQAASPVGKVGPPRRGTKRPRATGKPPAPGKDDATDEKKVKKEEKEKEKLNDYSPQAIIEATLPKGSKRSRPPARFEKRASSEETLESLPTQRETPVVVETRKVTYVVEEPDLDEDEARRSTKKVKPTVNGYGPPPSVKSKPSTSPPSDSDITIEEVDISMQSTEIEKAKELPKLTTQINGNASTNPASASSPTSRSSFSAFKPNSIPKEPSKLRYSFQAEVSSATSSPASTPTPLPQATPPPLPKSDFKFSPPSSDFTFKVDDKATSPKSQPLPIKPEGKENNPEMTVKAQVRAMNAMSLPVFAFALPGTLVFPSTPDHVKARNDAKALSKTALPTFDFGSEMSAVQFSFNYDPAKPKQGSHFNPTAPKQNKPFVLGLGLPTTPFTPPKPTASSAPVKGFDFAGAGMKVPTISKDAKACSLCGLSNPATASKCSTCEEPFFATTSQAPPVKAFDFAASGMKLPTVSKDAKACSLCGLSSPVTASKCSTCEEPFPASLPMAPPVKGFDFSAAGMKPPSASKDTWSCPSCALSSPAAAQECVVCGEPKP</sequence>
<evidence type="ECO:0000256" key="3">
    <source>
        <dbReference type="ARBA" id="ARBA00022833"/>
    </source>
</evidence>
<evidence type="ECO:0000313" key="8">
    <source>
        <dbReference type="Proteomes" id="UP000027222"/>
    </source>
</evidence>
<feature type="compositionally biased region" description="Low complexity" evidence="5">
    <location>
        <begin position="55"/>
        <end position="73"/>
    </location>
</feature>
<proteinExistence type="predicted"/>
<feature type="compositionally biased region" description="Polar residues" evidence="5">
    <location>
        <begin position="37"/>
        <end position="48"/>
    </location>
</feature>
<feature type="compositionally biased region" description="Polar residues" evidence="5">
    <location>
        <begin position="16"/>
        <end position="31"/>
    </location>
</feature>
<dbReference type="Proteomes" id="UP000027222">
    <property type="component" value="Unassembled WGS sequence"/>
</dbReference>
<feature type="compositionally biased region" description="Low complexity" evidence="5">
    <location>
        <begin position="501"/>
        <end position="510"/>
    </location>
</feature>
<evidence type="ECO:0000313" key="7">
    <source>
        <dbReference type="EMBL" id="KDR80595.1"/>
    </source>
</evidence>
<keyword evidence="2 4" id="KW-0863">Zinc-finger</keyword>
<feature type="compositionally biased region" description="Low complexity" evidence="5">
    <location>
        <begin position="389"/>
        <end position="402"/>
    </location>
</feature>
<evidence type="ECO:0000256" key="5">
    <source>
        <dbReference type="SAM" id="MobiDB-lite"/>
    </source>
</evidence>
<keyword evidence="3" id="KW-0862">Zinc</keyword>
<evidence type="ECO:0000256" key="4">
    <source>
        <dbReference type="PROSITE-ProRule" id="PRU00322"/>
    </source>
</evidence>
<evidence type="ECO:0000256" key="2">
    <source>
        <dbReference type="ARBA" id="ARBA00022771"/>
    </source>
</evidence>
<dbReference type="AlphaFoldDB" id="A0A067TBK9"/>
<feature type="compositionally biased region" description="Low complexity" evidence="5">
    <location>
        <begin position="433"/>
        <end position="453"/>
    </location>
</feature>
<feature type="domain" description="RanBP2-type" evidence="6">
    <location>
        <begin position="771"/>
        <end position="799"/>
    </location>
</feature>
<feature type="compositionally biased region" description="Low complexity" evidence="5">
    <location>
        <begin position="163"/>
        <end position="188"/>
    </location>
</feature>
<dbReference type="HOGENOM" id="CLU_015888_0_0_1"/>
<dbReference type="InterPro" id="IPR001876">
    <property type="entry name" value="Znf_RanBP2"/>
</dbReference>
<feature type="region of interest" description="Disordered" evidence="5">
    <location>
        <begin position="1"/>
        <end position="535"/>
    </location>
</feature>
<dbReference type="OrthoDB" id="79830at2759"/>
<protein>
    <recommendedName>
        <fullName evidence="6">RanBP2-type domain-containing protein</fullName>
    </recommendedName>
</protein>